<dbReference type="AlphaFoldDB" id="A0AAV7EZV7"/>
<reference evidence="2 3" key="1">
    <citation type="submission" date="2021-07" db="EMBL/GenBank/DDBJ databases">
        <title>The Aristolochia fimbriata genome: insights into angiosperm evolution, floral development and chemical biosynthesis.</title>
        <authorList>
            <person name="Jiao Y."/>
        </authorList>
    </citation>
    <scope>NUCLEOTIDE SEQUENCE [LARGE SCALE GENOMIC DNA]</scope>
    <source>
        <strain evidence="2">IBCAS-2021</strain>
        <tissue evidence="2">Leaf</tissue>
    </source>
</reference>
<gene>
    <name evidence="2" type="ORF">H6P81_006010</name>
</gene>
<name>A0AAV7EZV7_ARIFI</name>
<keyword evidence="3" id="KW-1185">Reference proteome</keyword>
<evidence type="ECO:0000313" key="3">
    <source>
        <dbReference type="Proteomes" id="UP000825729"/>
    </source>
</evidence>
<proteinExistence type="predicted"/>
<dbReference type="EMBL" id="JAINDJ010000003">
    <property type="protein sequence ID" value="KAG9453106.1"/>
    <property type="molecule type" value="Genomic_DNA"/>
</dbReference>
<protein>
    <submittedName>
        <fullName evidence="2">Uncharacterized protein</fullName>
    </submittedName>
</protein>
<evidence type="ECO:0000313" key="2">
    <source>
        <dbReference type="EMBL" id="KAG9453106.1"/>
    </source>
</evidence>
<dbReference type="Proteomes" id="UP000825729">
    <property type="component" value="Unassembled WGS sequence"/>
</dbReference>
<comment type="caution">
    <text evidence="2">The sequence shown here is derived from an EMBL/GenBank/DDBJ whole genome shotgun (WGS) entry which is preliminary data.</text>
</comment>
<accession>A0AAV7EZV7</accession>
<feature type="region of interest" description="Disordered" evidence="1">
    <location>
        <begin position="67"/>
        <end position="90"/>
    </location>
</feature>
<sequence length="141" mass="16566">MLLAAFSGLIQICKKINRNKARETRIFQADKKCIATDFHYENGEVDHQMSTKNAVLTCHGVNFFDTKKEERKKRQRNRTGRRPRLKRANVAEQIRCTTVKRRQPLDYERNLILRPQWESEVGPTPQLNAITDANYNDHIKN</sequence>
<evidence type="ECO:0000256" key="1">
    <source>
        <dbReference type="SAM" id="MobiDB-lite"/>
    </source>
</evidence>
<organism evidence="2 3">
    <name type="scientific">Aristolochia fimbriata</name>
    <name type="common">White veined hardy Dutchman's pipe vine</name>
    <dbReference type="NCBI Taxonomy" id="158543"/>
    <lineage>
        <taxon>Eukaryota</taxon>
        <taxon>Viridiplantae</taxon>
        <taxon>Streptophyta</taxon>
        <taxon>Embryophyta</taxon>
        <taxon>Tracheophyta</taxon>
        <taxon>Spermatophyta</taxon>
        <taxon>Magnoliopsida</taxon>
        <taxon>Magnoliidae</taxon>
        <taxon>Piperales</taxon>
        <taxon>Aristolochiaceae</taxon>
        <taxon>Aristolochia</taxon>
    </lineage>
</organism>
<feature type="compositionally biased region" description="Basic residues" evidence="1">
    <location>
        <begin position="70"/>
        <end position="87"/>
    </location>
</feature>